<dbReference type="EMBL" id="JALLBG020000227">
    <property type="protein sequence ID" value="KAL3758666.1"/>
    <property type="molecule type" value="Genomic_DNA"/>
</dbReference>
<feature type="region of interest" description="Disordered" evidence="1">
    <location>
        <begin position="158"/>
        <end position="187"/>
    </location>
</feature>
<sequence>MIYGRSINWQPTRKVHQQNQFHDCQQLPRRPSSDPTAKQPTQKCDPYGLAGKSLSHTECLDLLSTLEVGWRLIFESKESSHDEVSSIPNHHDSSKSDGATITTTSPAFLQKYYYHPTFHEASKFISHIALIATNHNHYPHLSIERILVEDMNTITLGDNTTIDDVGNGQKIKPSADDDPNGTPDNIGTIKRKIRKVKGWIFRSTVRCSTYRPPSSSSNTSSAHSSSSLERDDENRSKNQGLTYHDFHLAMSIDVEVNREDVKRWLWRLSDAQDSTV</sequence>
<accession>A0ABD3M7E6</accession>
<proteinExistence type="predicted"/>
<gene>
    <name evidence="2" type="ORF">ACHAWU_005252</name>
</gene>
<dbReference type="Gene3D" id="3.30.1360.20">
    <property type="entry name" value="Transcriptional coactivator/pterin dehydratase"/>
    <property type="match status" value="1"/>
</dbReference>
<evidence type="ECO:0000313" key="3">
    <source>
        <dbReference type="Proteomes" id="UP001530293"/>
    </source>
</evidence>
<dbReference type="AlphaFoldDB" id="A0ABD3M7E6"/>
<protein>
    <recommendedName>
        <fullName evidence="4">4a-hydroxytetrahydrobiopterin dehydratase</fullName>
    </recommendedName>
</protein>
<name>A0ABD3M7E6_9STRA</name>
<reference evidence="2 3" key="1">
    <citation type="submission" date="2024-10" db="EMBL/GenBank/DDBJ databases">
        <title>Updated reference genomes for cyclostephanoid diatoms.</title>
        <authorList>
            <person name="Roberts W.R."/>
            <person name="Alverson A.J."/>
        </authorList>
    </citation>
    <scope>NUCLEOTIDE SEQUENCE [LARGE SCALE GENOMIC DNA]</scope>
    <source>
        <strain evidence="2 3">AJA232-27</strain>
    </source>
</reference>
<evidence type="ECO:0008006" key="4">
    <source>
        <dbReference type="Google" id="ProtNLM"/>
    </source>
</evidence>
<keyword evidence="3" id="KW-1185">Reference proteome</keyword>
<organism evidence="2 3">
    <name type="scientific">Discostella pseudostelligera</name>
    <dbReference type="NCBI Taxonomy" id="259834"/>
    <lineage>
        <taxon>Eukaryota</taxon>
        <taxon>Sar</taxon>
        <taxon>Stramenopiles</taxon>
        <taxon>Ochrophyta</taxon>
        <taxon>Bacillariophyta</taxon>
        <taxon>Coscinodiscophyceae</taxon>
        <taxon>Thalassiosirophycidae</taxon>
        <taxon>Stephanodiscales</taxon>
        <taxon>Stephanodiscaceae</taxon>
        <taxon>Discostella</taxon>
    </lineage>
</organism>
<feature type="compositionally biased region" description="Low complexity" evidence="1">
    <location>
        <begin position="214"/>
        <end position="227"/>
    </location>
</feature>
<evidence type="ECO:0000256" key="1">
    <source>
        <dbReference type="SAM" id="MobiDB-lite"/>
    </source>
</evidence>
<feature type="region of interest" description="Disordered" evidence="1">
    <location>
        <begin position="208"/>
        <end position="238"/>
    </location>
</feature>
<evidence type="ECO:0000313" key="2">
    <source>
        <dbReference type="EMBL" id="KAL3758666.1"/>
    </source>
</evidence>
<dbReference type="InterPro" id="IPR036428">
    <property type="entry name" value="PCD_sf"/>
</dbReference>
<feature type="compositionally biased region" description="Polar residues" evidence="1">
    <location>
        <begin position="14"/>
        <end position="23"/>
    </location>
</feature>
<dbReference type="Proteomes" id="UP001530293">
    <property type="component" value="Unassembled WGS sequence"/>
</dbReference>
<feature type="compositionally biased region" description="Polar residues" evidence="1">
    <location>
        <begin position="33"/>
        <end position="42"/>
    </location>
</feature>
<dbReference type="SUPFAM" id="SSF55248">
    <property type="entry name" value="PCD-like"/>
    <property type="match status" value="1"/>
</dbReference>
<comment type="caution">
    <text evidence="2">The sequence shown here is derived from an EMBL/GenBank/DDBJ whole genome shotgun (WGS) entry which is preliminary data.</text>
</comment>
<feature type="region of interest" description="Disordered" evidence="1">
    <location>
        <begin position="14"/>
        <end position="44"/>
    </location>
</feature>